<accession>A0A6G1WR26</accession>
<dbReference type="PROSITE" id="PS51186">
    <property type="entry name" value="GNAT"/>
    <property type="match status" value="1"/>
</dbReference>
<protein>
    <submittedName>
        <fullName evidence="2">GNAT family N-acetyltransferase</fullName>
    </submittedName>
</protein>
<dbReference type="RefSeq" id="WP_153413715.1">
    <property type="nucleotide sequence ID" value="NZ_WISB01000140.1"/>
</dbReference>
<dbReference type="InterPro" id="IPR000182">
    <property type="entry name" value="GNAT_dom"/>
</dbReference>
<gene>
    <name evidence="2" type="ORF">GHJ91_24320</name>
</gene>
<sequence length="226" mass="25722">MNTPSQKRDQPTAQVGYRIRFYKHYGHSPAWQLVPEAMTYLEESGFAGRGPPPLPEFTDSCVVAIDEDGKAIGFLTYDCDGESWDITLSYVVPERRRKHIHTTLFYALRDKAIEQGNVVSIDCFTHANNLAAQAAFEAQGRTKESIRYTYSLKDSGAGKEPQPRGRIFEETPMPDYLVERFDTGSDSLKFMQAFINKKAAEGYSLHQAIERSTYQWMLIFKRADQA</sequence>
<dbReference type="InterPro" id="IPR016181">
    <property type="entry name" value="Acyl_CoA_acyltransferase"/>
</dbReference>
<dbReference type="GO" id="GO:0016747">
    <property type="term" value="F:acyltransferase activity, transferring groups other than amino-acyl groups"/>
    <property type="evidence" value="ECO:0007669"/>
    <property type="project" value="InterPro"/>
</dbReference>
<organism evidence="2">
    <name type="scientific">Sinorhizobium medicae</name>
    <dbReference type="NCBI Taxonomy" id="110321"/>
    <lineage>
        <taxon>Bacteria</taxon>
        <taxon>Pseudomonadati</taxon>
        <taxon>Pseudomonadota</taxon>
        <taxon>Alphaproteobacteria</taxon>
        <taxon>Hyphomicrobiales</taxon>
        <taxon>Rhizobiaceae</taxon>
        <taxon>Sinorhizobium/Ensifer group</taxon>
        <taxon>Sinorhizobium</taxon>
    </lineage>
</organism>
<reference evidence="2" key="1">
    <citation type="journal article" date="2013" name="Genome Biol.">
        <title>Comparative genomics of the core and accessory genomes of 48 Sinorhizobium strains comprising five genospecies.</title>
        <authorList>
            <person name="Sugawara M."/>
            <person name="Epstein B."/>
            <person name="Badgley B.D."/>
            <person name="Unno T."/>
            <person name="Xu L."/>
            <person name="Reese J."/>
            <person name="Gyaneshwar P."/>
            <person name="Denny R."/>
            <person name="Mudge J."/>
            <person name="Bharti A.K."/>
            <person name="Farmer A.D."/>
            <person name="May G.D."/>
            <person name="Woodward J.E."/>
            <person name="Medigue C."/>
            <person name="Vallenet D."/>
            <person name="Lajus A."/>
            <person name="Rouy Z."/>
            <person name="Martinez-Vaz B."/>
            <person name="Tiffin P."/>
            <person name="Young N.D."/>
            <person name="Sadowsky M.J."/>
        </authorList>
    </citation>
    <scope>NUCLEOTIDE SEQUENCE</scope>
    <source>
        <strain evidence="2">M1</strain>
    </source>
</reference>
<evidence type="ECO:0000259" key="1">
    <source>
        <dbReference type="PROSITE" id="PS51186"/>
    </source>
</evidence>
<proteinExistence type="predicted"/>
<dbReference type="AlphaFoldDB" id="A0A6G1WR26"/>
<name>A0A6G1WR26_9HYPH</name>
<feature type="domain" description="N-acetyltransferase" evidence="1">
    <location>
        <begin position="17"/>
        <end position="174"/>
    </location>
</feature>
<dbReference type="EMBL" id="WISB01000140">
    <property type="protein sequence ID" value="MQW72184.1"/>
    <property type="molecule type" value="Genomic_DNA"/>
</dbReference>
<dbReference type="CDD" id="cd04301">
    <property type="entry name" value="NAT_SF"/>
    <property type="match status" value="1"/>
</dbReference>
<comment type="caution">
    <text evidence="2">The sequence shown here is derived from an EMBL/GenBank/DDBJ whole genome shotgun (WGS) entry which is preliminary data.</text>
</comment>
<dbReference type="SUPFAM" id="SSF55729">
    <property type="entry name" value="Acyl-CoA N-acyltransferases (Nat)"/>
    <property type="match status" value="1"/>
</dbReference>
<keyword evidence="2" id="KW-0808">Transferase</keyword>
<evidence type="ECO:0000313" key="2">
    <source>
        <dbReference type="EMBL" id="MQW72184.1"/>
    </source>
</evidence>
<dbReference type="Gene3D" id="3.40.630.30">
    <property type="match status" value="1"/>
</dbReference>
<dbReference type="Pfam" id="PF00583">
    <property type="entry name" value="Acetyltransf_1"/>
    <property type="match status" value="1"/>
</dbReference>